<protein>
    <submittedName>
        <fullName evidence="5">Kinase-like protein</fullName>
    </submittedName>
</protein>
<dbReference type="Gene3D" id="3.30.200.20">
    <property type="entry name" value="Phosphorylase Kinase, domain 1"/>
    <property type="match status" value="1"/>
</dbReference>
<dbReference type="GO" id="GO:0005524">
    <property type="term" value="F:ATP binding"/>
    <property type="evidence" value="ECO:0007669"/>
    <property type="project" value="UniProtKB-KW"/>
</dbReference>
<keyword evidence="5" id="KW-0808">Transferase</keyword>
<dbReference type="InterPro" id="IPR000719">
    <property type="entry name" value="Prot_kinase_dom"/>
</dbReference>
<dbReference type="OrthoDB" id="5979581at2759"/>
<evidence type="ECO:0000256" key="1">
    <source>
        <dbReference type="ARBA" id="ARBA00022527"/>
    </source>
</evidence>
<evidence type="ECO:0000256" key="3">
    <source>
        <dbReference type="ARBA" id="ARBA00022840"/>
    </source>
</evidence>
<dbReference type="Pfam" id="PF00069">
    <property type="entry name" value="Pkinase"/>
    <property type="match status" value="1"/>
</dbReference>
<evidence type="ECO:0000313" key="6">
    <source>
        <dbReference type="Proteomes" id="UP000248961"/>
    </source>
</evidence>
<organism evidence="5 6">
    <name type="scientific">Aspergillus homomorphus (strain CBS 101889)</name>
    <dbReference type="NCBI Taxonomy" id="1450537"/>
    <lineage>
        <taxon>Eukaryota</taxon>
        <taxon>Fungi</taxon>
        <taxon>Dikarya</taxon>
        <taxon>Ascomycota</taxon>
        <taxon>Pezizomycotina</taxon>
        <taxon>Eurotiomycetes</taxon>
        <taxon>Eurotiomycetidae</taxon>
        <taxon>Eurotiales</taxon>
        <taxon>Aspergillaceae</taxon>
        <taxon>Aspergillus</taxon>
        <taxon>Aspergillus subgen. Circumdati</taxon>
    </lineage>
</organism>
<evidence type="ECO:0000313" key="5">
    <source>
        <dbReference type="EMBL" id="RAL16730.1"/>
    </source>
</evidence>
<dbReference type="PROSITE" id="PS50011">
    <property type="entry name" value="PROTEIN_KINASE_DOM"/>
    <property type="match status" value="1"/>
</dbReference>
<dbReference type="RefSeq" id="XP_025555884.1">
    <property type="nucleotide sequence ID" value="XM_025700348.1"/>
</dbReference>
<dbReference type="GO" id="GO:0004674">
    <property type="term" value="F:protein serine/threonine kinase activity"/>
    <property type="evidence" value="ECO:0007669"/>
    <property type="project" value="UniProtKB-KW"/>
</dbReference>
<dbReference type="VEuPathDB" id="FungiDB:BO97DRAFT_474766"/>
<name>A0A395I8Y0_ASPHC</name>
<proteinExistence type="predicted"/>
<keyword evidence="2" id="KW-0547">Nucleotide-binding</keyword>
<sequence length="386" mass="43917">MPMEKYANNQLPPQLPSVTTLIPMPPPHGYFTNRRDIPSERFIPRLSDQFSFTGPNGHHRCLVGEPAGVSIAKSKEDCPNFMFPPDAARSLAAQLLLEMSYLHANGICHGELHLRNFLIRIPNFDDLSTAELYKRFRQPYMVPIRRVDEKPGSPHAPPHAIYPMAMRMPANEQDNPELIISDYGTSFMISQTTAPTLHTPALYAPPEDFFNEPITQPTAADIWTLGVSLYEVLGERPLFETFAWDRDDIVAEMVNTLGHPPSRGWNAWAKRSEFFEDDGSWVADFRRISTPVFRRLRRRLWDMGRGETELLCEWDVAAGEFRALGELLQAMLAFEPAERPSADQLLRSEYMVKWALTRVAEAEKADSAHHPDKWGALGCRRPCRTS</sequence>
<evidence type="ECO:0000259" key="4">
    <source>
        <dbReference type="PROSITE" id="PS50011"/>
    </source>
</evidence>
<keyword evidence="1" id="KW-0723">Serine/threonine-protein kinase</keyword>
<feature type="domain" description="Protein kinase" evidence="4">
    <location>
        <begin position="1"/>
        <end position="351"/>
    </location>
</feature>
<keyword evidence="6" id="KW-1185">Reference proteome</keyword>
<gene>
    <name evidence="5" type="ORF">BO97DRAFT_474766</name>
</gene>
<dbReference type="PANTHER" id="PTHR24055">
    <property type="entry name" value="MITOGEN-ACTIVATED PROTEIN KINASE"/>
    <property type="match status" value="1"/>
</dbReference>
<dbReference type="SUPFAM" id="SSF56112">
    <property type="entry name" value="Protein kinase-like (PK-like)"/>
    <property type="match status" value="1"/>
</dbReference>
<dbReference type="Gene3D" id="1.10.510.10">
    <property type="entry name" value="Transferase(Phosphotransferase) domain 1"/>
    <property type="match status" value="1"/>
</dbReference>
<dbReference type="STRING" id="1450537.A0A395I8Y0"/>
<dbReference type="GeneID" id="37204637"/>
<dbReference type="SMART" id="SM00220">
    <property type="entry name" value="S_TKc"/>
    <property type="match status" value="1"/>
</dbReference>
<dbReference type="InterPro" id="IPR050117">
    <property type="entry name" value="MAPK"/>
</dbReference>
<keyword evidence="3" id="KW-0067">ATP-binding</keyword>
<accession>A0A395I8Y0</accession>
<dbReference type="AlphaFoldDB" id="A0A395I8Y0"/>
<dbReference type="Proteomes" id="UP000248961">
    <property type="component" value="Unassembled WGS sequence"/>
</dbReference>
<evidence type="ECO:0000256" key="2">
    <source>
        <dbReference type="ARBA" id="ARBA00022741"/>
    </source>
</evidence>
<dbReference type="EMBL" id="KZ824268">
    <property type="protein sequence ID" value="RAL16730.1"/>
    <property type="molecule type" value="Genomic_DNA"/>
</dbReference>
<keyword evidence="5" id="KW-0418">Kinase</keyword>
<dbReference type="InterPro" id="IPR011009">
    <property type="entry name" value="Kinase-like_dom_sf"/>
</dbReference>
<reference evidence="5 6" key="1">
    <citation type="submission" date="2018-02" db="EMBL/GenBank/DDBJ databases">
        <title>The genomes of Aspergillus section Nigri reveals drivers in fungal speciation.</title>
        <authorList>
            <consortium name="DOE Joint Genome Institute"/>
            <person name="Vesth T.C."/>
            <person name="Nybo J."/>
            <person name="Theobald S."/>
            <person name="Brandl J."/>
            <person name="Frisvad J.C."/>
            <person name="Nielsen K.F."/>
            <person name="Lyhne E.K."/>
            <person name="Kogle M.E."/>
            <person name="Kuo A."/>
            <person name="Riley R."/>
            <person name="Clum A."/>
            <person name="Nolan M."/>
            <person name="Lipzen A."/>
            <person name="Salamov A."/>
            <person name="Henrissat B."/>
            <person name="Wiebenga A."/>
            <person name="De vries R.P."/>
            <person name="Grigoriev I.V."/>
            <person name="Mortensen U.H."/>
            <person name="Andersen M.R."/>
            <person name="Baker S.E."/>
        </authorList>
    </citation>
    <scope>NUCLEOTIDE SEQUENCE [LARGE SCALE GENOMIC DNA]</scope>
    <source>
        <strain evidence="5 6">CBS 101889</strain>
    </source>
</reference>